<accession>A0ACC3MNH1</accession>
<keyword evidence="2" id="KW-1185">Reference proteome</keyword>
<dbReference type="Proteomes" id="UP001281147">
    <property type="component" value="Unassembled WGS sequence"/>
</dbReference>
<comment type="caution">
    <text evidence="1">The sequence shown here is derived from an EMBL/GenBank/DDBJ whole genome shotgun (WGS) entry which is preliminary data.</text>
</comment>
<reference evidence="1" key="1">
    <citation type="submission" date="2023-07" db="EMBL/GenBank/DDBJ databases">
        <title>Black Yeasts Isolated from many extreme environments.</title>
        <authorList>
            <person name="Coleine C."/>
            <person name="Stajich J.E."/>
            <person name="Selbmann L."/>
        </authorList>
    </citation>
    <scope>NUCLEOTIDE SEQUENCE</scope>
    <source>
        <strain evidence="1">CCFEE 5714</strain>
    </source>
</reference>
<evidence type="ECO:0000313" key="1">
    <source>
        <dbReference type="EMBL" id="KAK3699960.1"/>
    </source>
</evidence>
<dbReference type="EC" id="5.4.2.3" evidence="1"/>
<protein>
    <submittedName>
        <fullName evidence="1">Phosphoacetylglucosamine Mutase</fullName>
        <ecNumber evidence="1">5.4.2.3</ecNumber>
    </submittedName>
</protein>
<sequence length="660" mass="73547">MGAKAPRQKSQNPHLLRAAALRDEQERRRSRTRRQPQPAPLAEQERARFIQAWLANVTLLPFVGTDPRLRPPTFTTPAEGRRSLEPASPEFEPRRNRFDRPLHRYHTMAFSPDGKYEKGVHDAAEQFPRPKTGKDYVYGTAGFRMKAEELPYITMQVGVLSGMRSRKCGGQVIGVMITASHNKAEDNGVKIVDPQGEMLEQEWEKHATYLANAVDPSEAANAYMWLVKELKVDQKKPGKVFFARDTRPSGEMLVKALKAGLSATGIEACDYGILTTPQLHYLVKAANTQDTSHPYGEVSEEGYYKKLAAAYKAAMDNAKPAGQLTVDCANGVGAPKLKEMLKHLPSEGKRAVNIRIVNDRIDKPEVLNEKCGADHVKSGQRVPDGFDGKPYERWASYDGDADRIVYYFNEEGPVFRLLDGDRIATLAASFIGELVHKAGLSDKMTIAVVQTAYANGSSTKYIEQNLKLKVECTATGVKHLHHTAARSDVGVYFEANGHGTVLFSPQTLKRIHNHKPESPAQLEALDTLKALTDLINQTVGDAISDMLLVEVILANKEYSVKEWLATYTDMPNRLAKVRVADRTMFVCRPGSAERKLDEPKEFQDMIDAVVVKYKDGRAFVRPSGTEDVVRVYAEAAESFDCDHMMLELNQAFEARKLAQA</sequence>
<keyword evidence="1" id="KW-0413">Isomerase</keyword>
<name>A0ACC3MNH1_9PEZI</name>
<proteinExistence type="predicted"/>
<evidence type="ECO:0000313" key="2">
    <source>
        <dbReference type="Proteomes" id="UP001281147"/>
    </source>
</evidence>
<dbReference type="EMBL" id="JAUTXU010000191">
    <property type="protein sequence ID" value="KAK3699960.1"/>
    <property type="molecule type" value="Genomic_DNA"/>
</dbReference>
<gene>
    <name evidence="1" type="primary">PCM1_1</name>
    <name evidence="1" type="ORF">LTR37_016204</name>
</gene>
<organism evidence="1 2">
    <name type="scientific">Vermiconidia calcicola</name>
    <dbReference type="NCBI Taxonomy" id="1690605"/>
    <lineage>
        <taxon>Eukaryota</taxon>
        <taxon>Fungi</taxon>
        <taxon>Dikarya</taxon>
        <taxon>Ascomycota</taxon>
        <taxon>Pezizomycotina</taxon>
        <taxon>Dothideomycetes</taxon>
        <taxon>Dothideomycetidae</taxon>
        <taxon>Mycosphaerellales</taxon>
        <taxon>Extremaceae</taxon>
        <taxon>Vermiconidia</taxon>
    </lineage>
</organism>